<name>A0A9W8E967_9FUNG</name>
<keyword evidence="4" id="KW-1185">Reference proteome</keyword>
<dbReference type="InterPro" id="IPR018565">
    <property type="entry name" value="Nkp2/Cnl2"/>
</dbReference>
<evidence type="ECO:0000313" key="4">
    <source>
        <dbReference type="Proteomes" id="UP001150925"/>
    </source>
</evidence>
<dbReference type="PANTHER" id="PTHR28064">
    <property type="entry name" value="INNER KINETOCHORE SUBUNIT NKP2"/>
    <property type="match status" value="1"/>
</dbReference>
<dbReference type="OrthoDB" id="2311687at2759"/>
<dbReference type="Proteomes" id="UP001150925">
    <property type="component" value="Unassembled WGS sequence"/>
</dbReference>
<dbReference type="Pfam" id="PF09447">
    <property type="entry name" value="Cnl2_NKP2"/>
    <property type="match status" value="1"/>
</dbReference>
<protein>
    <submittedName>
        <fullName evidence="3">Uncharacterized protein</fullName>
    </submittedName>
</protein>
<sequence length="213" mass="23872">MLSNQRSQSPSSATPSSLETETPDPKLNTQGNTLHRYLLGSTLNTTFSPKDFRDFFPPKYQDHPDLQNLLLTYTEWRKEINEMVQQTLWQEFPASDSPTNIAQSDTVIGDQFTNPIQRQVLAHPDSLRVTGTTTAEYTLEEAIALLENAQREATDQIQTLEKTCQDHLTQLTRKVGQLSKIPYPTAGDASPLPGSEILEDINTTLDAVERKLA</sequence>
<comment type="caution">
    <text evidence="3">The sequence shown here is derived from an EMBL/GenBank/DDBJ whole genome shotgun (WGS) entry which is preliminary data.</text>
</comment>
<dbReference type="GO" id="GO:0031511">
    <property type="term" value="C:Mis6-Sim4 complex"/>
    <property type="evidence" value="ECO:0007669"/>
    <property type="project" value="TreeGrafter"/>
</dbReference>
<dbReference type="AlphaFoldDB" id="A0A9W8E967"/>
<feature type="coiled-coil region" evidence="1">
    <location>
        <begin position="139"/>
        <end position="166"/>
    </location>
</feature>
<dbReference type="GO" id="GO:0007059">
    <property type="term" value="P:chromosome segregation"/>
    <property type="evidence" value="ECO:0007669"/>
    <property type="project" value="TreeGrafter"/>
</dbReference>
<accession>A0A9W8E967</accession>
<organism evidence="3 4">
    <name type="scientific">Dispira parvispora</name>
    <dbReference type="NCBI Taxonomy" id="1520584"/>
    <lineage>
        <taxon>Eukaryota</taxon>
        <taxon>Fungi</taxon>
        <taxon>Fungi incertae sedis</taxon>
        <taxon>Zoopagomycota</taxon>
        <taxon>Kickxellomycotina</taxon>
        <taxon>Dimargaritomycetes</taxon>
        <taxon>Dimargaritales</taxon>
        <taxon>Dimargaritaceae</taxon>
        <taxon>Dispira</taxon>
    </lineage>
</organism>
<proteinExistence type="predicted"/>
<dbReference type="PANTHER" id="PTHR28064:SF1">
    <property type="entry name" value="INNER KINETOCHORE SUBUNIT NKP2"/>
    <property type="match status" value="1"/>
</dbReference>
<evidence type="ECO:0000256" key="2">
    <source>
        <dbReference type="SAM" id="MobiDB-lite"/>
    </source>
</evidence>
<keyword evidence="1" id="KW-0175">Coiled coil</keyword>
<reference evidence="3" key="1">
    <citation type="submission" date="2022-07" db="EMBL/GenBank/DDBJ databases">
        <title>Phylogenomic reconstructions and comparative analyses of Kickxellomycotina fungi.</title>
        <authorList>
            <person name="Reynolds N.K."/>
            <person name="Stajich J.E."/>
            <person name="Barry K."/>
            <person name="Grigoriev I.V."/>
            <person name="Crous P."/>
            <person name="Smith M.E."/>
        </authorList>
    </citation>
    <scope>NUCLEOTIDE SEQUENCE</scope>
    <source>
        <strain evidence="3">RSA 1196</strain>
    </source>
</reference>
<evidence type="ECO:0000256" key="1">
    <source>
        <dbReference type="SAM" id="Coils"/>
    </source>
</evidence>
<gene>
    <name evidence="3" type="ORF">IWQ62_000483</name>
</gene>
<feature type="region of interest" description="Disordered" evidence="2">
    <location>
        <begin position="1"/>
        <end position="31"/>
    </location>
</feature>
<evidence type="ECO:0000313" key="3">
    <source>
        <dbReference type="EMBL" id="KAJ1969656.1"/>
    </source>
</evidence>
<dbReference type="EMBL" id="JANBPY010000035">
    <property type="protein sequence ID" value="KAJ1969656.1"/>
    <property type="molecule type" value="Genomic_DNA"/>
</dbReference>
<feature type="compositionally biased region" description="Low complexity" evidence="2">
    <location>
        <begin position="7"/>
        <end position="20"/>
    </location>
</feature>